<name>A0A6M0Q3B3_9BACI</name>
<dbReference type="Gene3D" id="3.40.50.1000">
    <property type="entry name" value="HAD superfamily/HAD-like"/>
    <property type="match status" value="1"/>
</dbReference>
<dbReference type="GO" id="GO:0000287">
    <property type="term" value="F:magnesium ion binding"/>
    <property type="evidence" value="ECO:0007669"/>
    <property type="project" value="TreeGrafter"/>
</dbReference>
<comment type="caution">
    <text evidence="1">The sequence shown here is derived from an EMBL/GenBank/DDBJ whole genome shotgun (WGS) entry which is preliminary data.</text>
</comment>
<dbReference type="Gene3D" id="3.30.1240.10">
    <property type="match status" value="1"/>
</dbReference>
<evidence type="ECO:0000313" key="2">
    <source>
        <dbReference type="Proteomes" id="UP000481043"/>
    </source>
</evidence>
<dbReference type="PANTHER" id="PTHR10000:SF23">
    <property type="entry name" value="5-AMINO-6-(5-PHOSPHO-D-RIBITYLAMINO)URACIL PHOSPHATASE YITU"/>
    <property type="match status" value="1"/>
</dbReference>
<dbReference type="Pfam" id="PF08282">
    <property type="entry name" value="Hydrolase_3"/>
    <property type="match status" value="1"/>
</dbReference>
<dbReference type="InterPro" id="IPR036412">
    <property type="entry name" value="HAD-like_sf"/>
</dbReference>
<dbReference type="RefSeq" id="WP_163177437.1">
    <property type="nucleotide sequence ID" value="NZ_JAAIWM010000001.1"/>
</dbReference>
<dbReference type="InterPro" id="IPR006379">
    <property type="entry name" value="HAD-SF_hydro_IIB"/>
</dbReference>
<dbReference type="PANTHER" id="PTHR10000">
    <property type="entry name" value="PHOSPHOSERINE PHOSPHATASE"/>
    <property type="match status" value="1"/>
</dbReference>
<dbReference type="Proteomes" id="UP000481043">
    <property type="component" value="Unassembled WGS sequence"/>
</dbReference>
<sequence length="272" mass="30525">MIQPHLIAVDLDGTLLTEEKVISERTKNALQDAMNQGHHVVIATGRPFRMSDRYYKELELSTPIVNFNGAFVHHPTSSTWGTYHSPINIKTAQEIVEASESFTIKNILAEVIDDVYFHYHDSHFIDLFSGGSTKISTGNLLQTLSNDPTSILIHADEEKVSEIRTHLSDVHAEVIDHRRWGAPWHVIEIVKSGLNKAVGLKRIAEYYGVPTERIIAFGDEDNDLEMIEYAGHGVAMGNAIAELQNISSFVTKTNEEDGIAHYLEEILKLPKR</sequence>
<dbReference type="NCBIfam" id="TIGR01484">
    <property type="entry name" value="HAD-SF-IIB"/>
    <property type="match status" value="1"/>
</dbReference>
<evidence type="ECO:0000313" key="1">
    <source>
        <dbReference type="EMBL" id="NEY70643.1"/>
    </source>
</evidence>
<dbReference type="PROSITE" id="PS01228">
    <property type="entry name" value="COF_1"/>
    <property type="match status" value="1"/>
</dbReference>
<organism evidence="1 2">
    <name type="scientific">Bacillus mesophilus</name>
    <dbReference type="NCBI Taxonomy" id="1808955"/>
    <lineage>
        <taxon>Bacteria</taxon>
        <taxon>Bacillati</taxon>
        <taxon>Bacillota</taxon>
        <taxon>Bacilli</taxon>
        <taxon>Bacillales</taxon>
        <taxon>Bacillaceae</taxon>
        <taxon>Bacillus</taxon>
    </lineage>
</organism>
<gene>
    <name evidence="1" type="ORF">G4D63_02710</name>
</gene>
<dbReference type="InterPro" id="IPR023214">
    <property type="entry name" value="HAD_sf"/>
</dbReference>
<dbReference type="NCBIfam" id="TIGR00099">
    <property type="entry name" value="Cof-subfamily"/>
    <property type="match status" value="1"/>
</dbReference>
<dbReference type="InterPro" id="IPR000150">
    <property type="entry name" value="Cof"/>
</dbReference>
<dbReference type="GO" id="GO:0016791">
    <property type="term" value="F:phosphatase activity"/>
    <property type="evidence" value="ECO:0007669"/>
    <property type="project" value="TreeGrafter"/>
</dbReference>
<dbReference type="SFLD" id="SFLDS00003">
    <property type="entry name" value="Haloacid_Dehalogenase"/>
    <property type="match status" value="1"/>
</dbReference>
<dbReference type="EMBL" id="JAAIWM010000001">
    <property type="protein sequence ID" value="NEY70643.1"/>
    <property type="molecule type" value="Genomic_DNA"/>
</dbReference>
<keyword evidence="2" id="KW-1185">Reference proteome</keyword>
<accession>A0A6M0Q3B3</accession>
<dbReference type="GO" id="GO:0005829">
    <property type="term" value="C:cytosol"/>
    <property type="evidence" value="ECO:0007669"/>
    <property type="project" value="TreeGrafter"/>
</dbReference>
<reference evidence="1 2" key="1">
    <citation type="submission" date="2020-02" db="EMBL/GenBank/DDBJ databases">
        <title>Bacillus aquiflavi sp. nov., isolated from yellow water of strong flavor Chinese baijiu in Yibin region of China.</title>
        <authorList>
            <person name="Xie J."/>
        </authorList>
    </citation>
    <scope>NUCLEOTIDE SEQUENCE [LARGE SCALE GENOMIC DNA]</scope>
    <source>
        <strain evidence="1 2">SA4</strain>
    </source>
</reference>
<dbReference type="SUPFAM" id="SSF56784">
    <property type="entry name" value="HAD-like"/>
    <property type="match status" value="1"/>
</dbReference>
<dbReference type="CDD" id="cd07516">
    <property type="entry name" value="HAD_Pase"/>
    <property type="match status" value="1"/>
</dbReference>
<dbReference type="SFLD" id="SFLDG01140">
    <property type="entry name" value="C2.B:_Phosphomannomutase_and_P"/>
    <property type="match status" value="1"/>
</dbReference>
<proteinExistence type="predicted"/>
<dbReference type="AlphaFoldDB" id="A0A6M0Q3B3"/>
<protein>
    <submittedName>
        <fullName evidence="1">HAD family phosphatase</fullName>
    </submittedName>
</protein>